<dbReference type="KEGG" id="bcai:K788_0009085"/>
<dbReference type="AlphaFoldDB" id="A0A0P0R5S2"/>
<reference evidence="1 2" key="1">
    <citation type="journal article" date="2014" name="Genome Announc.">
        <title>Draft Genome Sequence of the Haloacid-Degrading Burkholderia caribensis Strain MBA4.</title>
        <authorList>
            <person name="Pan Y."/>
            <person name="Kong K.F."/>
            <person name="Tsang J.S."/>
        </authorList>
    </citation>
    <scope>NUCLEOTIDE SEQUENCE [LARGE SCALE GENOMIC DNA]</scope>
    <source>
        <strain evidence="1 2">MBA4</strain>
    </source>
</reference>
<evidence type="ECO:0000313" key="1">
    <source>
        <dbReference type="EMBL" id="ALL63217.1"/>
    </source>
</evidence>
<organism evidence="1 2">
    <name type="scientific">Paraburkholderia caribensis MBA4</name>
    <dbReference type="NCBI Taxonomy" id="1323664"/>
    <lineage>
        <taxon>Bacteria</taxon>
        <taxon>Pseudomonadati</taxon>
        <taxon>Pseudomonadota</taxon>
        <taxon>Betaproteobacteria</taxon>
        <taxon>Burkholderiales</taxon>
        <taxon>Burkholderiaceae</taxon>
        <taxon>Paraburkholderia</taxon>
    </lineage>
</organism>
<sequence length="51" mass="5428">MRHWFDALATGIEKDAAAYRTGRLGAPGQTSSTGGVSRFLLPTFLCGGKEK</sequence>
<evidence type="ECO:0000313" key="2">
    <source>
        <dbReference type="Proteomes" id="UP000019146"/>
    </source>
</evidence>
<dbReference type="Proteomes" id="UP000019146">
    <property type="component" value="Chromosome 1"/>
</dbReference>
<dbReference type="EMBL" id="CP012746">
    <property type="protein sequence ID" value="ALL63217.1"/>
    <property type="molecule type" value="Genomic_DNA"/>
</dbReference>
<gene>
    <name evidence="1" type="ORF">K788_0009085</name>
</gene>
<accession>A0A0P0R5S2</accession>
<protein>
    <submittedName>
        <fullName evidence="1">Uncharacterized protein</fullName>
    </submittedName>
</protein>
<name>A0A0P0R5S2_9BURK</name>
<proteinExistence type="predicted"/>